<keyword evidence="19" id="KW-1185">Reference proteome</keyword>
<dbReference type="InterPro" id="IPR011989">
    <property type="entry name" value="ARM-like"/>
</dbReference>
<feature type="compositionally biased region" description="Basic residues" evidence="16">
    <location>
        <begin position="1053"/>
        <end position="1064"/>
    </location>
</feature>
<evidence type="ECO:0000256" key="4">
    <source>
        <dbReference type="ARBA" id="ARBA00022490"/>
    </source>
</evidence>
<evidence type="ECO:0000256" key="16">
    <source>
        <dbReference type="SAM" id="MobiDB-lite"/>
    </source>
</evidence>
<dbReference type="RefSeq" id="XP_025356669.1">
    <property type="nucleotide sequence ID" value="XM_025496996.1"/>
</dbReference>
<proteinExistence type="inferred from homology"/>
<dbReference type="Proteomes" id="UP000245771">
    <property type="component" value="Unassembled WGS sequence"/>
</dbReference>
<evidence type="ECO:0000256" key="9">
    <source>
        <dbReference type="ARBA" id="ARBA00022840"/>
    </source>
</evidence>
<dbReference type="InterPro" id="IPR017871">
    <property type="entry name" value="ABC_transporter-like_CS"/>
</dbReference>
<keyword evidence="10" id="KW-0694">RNA-binding</keyword>
<dbReference type="Gene3D" id="2.40.50.990">
    <property type="match status" value="1"/>
</dbReference>
<dbReference type="SMART" id="SM00382">
    <property type="entry name" value="AAA"/>
    <property type="match status" value="2"/>
</dbReference>
<dbReference type="Gene3D" id="1.25.10.10">
    <property type="entry name" value="Leucine-rich Repeat Variant"/>
    <property type="match status" value="1"/>
</dbReference>
<feature type="repeat" description="HEAT" evidence="15">
    <location>
        <begin position="208"/>
        <end position="246"/>
    </location>
</feature>
<dbReference type="InterPro" id="IPR047038">
    <property type="entry name" value="eEF3_chromodomain-like_sf"/>
</dbReference>
<keyword evidence="6" id="KW-0547">Nucleotide-binding</keyword>
<dbReference type="FunCoup" id="A0A316VFF9">
    <property type="interactions" value="28"/>
</dbReference>
<evidence type="ECO:0000313" key="18">
    <source>
        <dbReference type="EMBL" id="PWN36367.1"/>
    </source>
</evidence>
<evidence type="ECO:0000256" key="11">
    <source>
        <dbReference type="ARBA" id="ARBA00022917"/>
    </source>
</evidence>
<dbReference type="GO" id="GO:0003723">
    <property type="term" value="F:RNA binding"/>
    <property type="evidence" value="ECO:0007669"/>
    <property type="project" value="UniProtKB-KW"/>
</dbReference>
<evidence type="ECO:0000313" key="19">
    <source>
        <dbReference type="Proteomes" id="UP000245771"/>
    </source>
</evidence>
<dbReference type="UniPathway" id="UPA00345"/>
<dbReference type="GeneID" id="37018777"/>
<dbReference type="Pfam" id="PF00005">
    <property type="entry name" value="ABC_tran"/>
    <property type="match status" value="2"/>
</dbReference>
<keyword evidence="4" id="KW-0963">Cytoplasm</keyword>
<dbReference type="CDD" id="cd18626">
    <property type="entry name" value="CD_eEF3"/>
    <property type="match status" value="1"/>
</dbReference>
<evidence type="ECO:0000256" key="13">
    <source>
        <dbReference type="ARBA" id="ARBA00050030"/>
    </source>
</evidence>
<dbReference type="AlphaFoldDB" id="A0A316VFF9"/>
<dbReference type="FunFam" id="1.25.10.10:FF:000076">
    <property type="entry name" value="Elongation factor 3"/>
    <property type="match status" value="1"/>
</dbReference>
<dbReference type="GO" id="GO:0016887">
    <property type="term" value="F:ATP hydrolysis activity"/>
    <property type="evidence" value="ECO:0007669"/>
    <property type="project" value="InterPro"/>
</dbReference>
<dbReference type="FunFam" id="2.40.50.990:FF:000002">
    <property type="entry name" value="mRNA export factor elf1"/>
    <property type="match status" value="1"/>
</dbReference>
<evidence type="ECO:0000256" key="3">
    <source>
        <dbReference type="ARBA" id="ARBA00011054"/>
    </source>
</evidence>
<dbReference type="InterPro" id="IPR003593">
    <property type="entry name" value="AAA+_ATPase"/>
</dbReference>
<feature type="region of interest" description="Disordered" evidence="16">
    <location>
        <begin position="1007"/>
        <end position="1076"/>
    </location>
</feature>
<evidence type="ECO:0000256" key="2">
    <source>
        <dbReference type="ARBA" id="ARBA00004815"/>
    </source>
</evidence>
<dbReference type="SUPFAM" id="SSF48371">
    <property type="entry name" value="ARM repeat"/>
    <property type="match status" value="1"/>
</dbReference>
<dbReference type="PANTHER" id="PTHR19211:SF5">
    <property type="entry name" value="ELONGATION FACTOR 3A-RELATED"/>
    <property type="match status" value="1"/>
</dbReference>
<dbReference type="InterPro" id="IPR016024">
    <property type="entry name" value="ARM-type_fold"/>
</dbReference>
<comment type="subcellular location">
    <subcellularLocation>
        <location evidence="1">Cytoplasm</location>
        <location evidence="1">Cytosol</location>
    </subcellularLocation>
</comment>
<dbReference type="InterPro" id="IPR021133">
    <property type="entry name" value="HEAT_type_2"/>
</dbReference>
<organism evidence="18 19">
    <name type="scientific">Meira miltonrushii</name>
    <dbReference type="NCBI Taxonomy" id="1280837"/>
    <lineage>
        <taxon>Eukaryota</taxon>
        <taxon>Fungi</taxon>
        <taxon>Dikarya</taxon>
        <taxon>Basidiomycota</taxon>
        <taxon>Ustilaginomycotina</taxon>
        <taxon>Exobasidiomycetes</taxon>
        <taxon>Exobasidiales</taxon>
        <taxon>Brachybasidiaceae</taxon>
        <taxon>Meira</taxon>
    </lineage>
</organism>
<evidence type="ECO:0000256" key="15">
    <source>
        <dbReference type="PROSITE-ProRule" id="PRU00103"/>
    </source>
</evidence>
<gene>
    <name evidence="18" type="ORF">FA14DRAFT_135086</name>
</gene>
<evidence type="ECO:0000259" key="17">
    <source>
        <dbReference type="PROSITE" id="PS50893"/>
    </source>
</evidence>
<dbReference type="GO" id="GO:0005524">
    <property type="term" value="F:ATP binding"/>
    <property type="evidence" value="ECO:0007669"/>
    <property type="project" value="UniProtKB-KW"/>
</dbReference>
<keyword evidence="8" id="KW-0378">Hydrolase</keyword>
<evidence type="ECO:0000256" key="10">
    <source>
        <dbReference type="ARBA" id="ARBA00022884"/>
    </source>
</evidence>
<name>A0A316VFF9_9BASI</name>
<dbReference type="PROSITE" id="PS50077">
    <property type="entry name" value="HEAT_REPEAT"/>
    <property type="match status" value="1"/>
</dbReference>
<evidence type="ECO:0000256" key="6">
    <source>
        <dbReference type="ARBA" id="ARBA00022741"/>
    </source>
</evidence>
<dbReference type="Pfam" id="PF24987">
    <property type="entry name" value="HEAT_EF3_N"/>
    <property type="match status" value="1"/>
</dbReference>
<dbReference type="Gene3D" id="1.20.1390.20">
    <property type="match status" value="1"/>
</dbReference>
<dbReference type="STRING" id="1280837.A0A316VFF9"/>
<dbReference type="InterPro" id="IPR015688">
    <property type="entry name" value="eEF3_ABC2_chromodomain-like"/>
</dbReference>
<keyword evidence="5" id="KW-0677">Repeat</keyword>
<reference evidence="18 19" key="1">
    <citation type="journal article" date="2018" name="Mol. Biol. Evol.">
        <title>Broad Genomic Sampling Reveals a Smut Pathogenic Ancestry of the Fungal Clade Ustilaginomycotina.</title>
        <authorList>
            <person name="Kijpornyongpan T."/>
            <person name="Mondo S.J."/>
            <person name="Barry K."/>
            <person name="Sandor L."/>
            <person name="Lee J."/>
            <person name="Lipzen A."/>
            <person name="Pangilinan J."/>
            <person name="LaButti K."/>
            <person name="Hainaut M."/>
            <person name="Henrissat B."/>
            <person name="Grigoriev I.V."/>
            <person name="Spatafora J.W."/>
            <person name="Aime M.C."/>
        </authorList>
    </citation>
    <scope>NUCLEOTIDE SEQUENCE [LARGE SCALE GENOMIC DNA]</scope>
    <source>
        <strain evidence="18 19">MCA 3882</strain>
    </source>
</reference>
<dbReference type="EMBL" id="KZ819603">
    <property type="protein sequence ID" value="PWN36367.1"/>
    <property type="molecule type" value="Genomic_DNA"/>
</dbReference>
<dbReference type="InterPro" id="IPR027417">
    <property type="entry name" value="P-loop_NTPase"/>
</dbReference>
<evidence type="ECO:0000256" key="1">
    <source>
        <dbReference type="ARBA" id="ARBA00004514"/>
    </source>
</evidence>
<dbReference type="CDD" id="cd03221">
    <property type="entry name" value="ABCF_EF-3"/>
    <property type="match status" value="1"/>
</dbReference>
<dbReference type="Gene3D" id="3.40.50.300">
    <property type="entry name" value="P-loop containing nucleotide triphosphate hydrolases"/>
    <property type="match status" value="2"/>
</dbReference>
<dbReference type="PANTHER" id="PTHR19211">
    <property type="entry name" value="ATP-BINDING TRANSPORT PROTEIN-RELATED"/>
    <property type="match status" value="1"/>
</dbReference>
<protein>
    <recommendedName>
        <fullName evidence="13">Elongation factor 3</fullName>
    </recommendedName>
    <alternativeName>
        <fullName evidence="14">Eukaryotic elongation factor 3</fullName>
    </alternativeName>
</protein>
<accession>A0A316VFF9</accession>
<dbReference type="InterPro" id="IPR016197">
    <property type="entry name" value="Chromo-like_dom_sf"/>
</dbReference>
<dbReference type="SUPFAM" id="SSF52540">
    <property type="entry name" value="P-loop containing nucleoside triphosphate hydrolases"/>
    <property type="match status" value="2"/>
</dbReference>
<keyword evidence="11" id="KW-0648">Protein biosynthesis</keyword>
<dbReference type="OrthoDB" id="2110130at2759"/>
<dbReference type="InterPro" id="IPR003439">
    <property type="entry name" value="ABC_transporter-like_ATP-bd"/>
</dbReference>
<evidence type="ECO:0000256" key="5">
    <source>
        <dbReference type="ARBA" id="ARBA00022737"/>
    </source>
</evidence>
<keyword evidence="9" id="KW-0067">ATP-binding</keyword>
<dbReference type="GO" id="GO:0003746">
    <property type="term" value="F:translation elongation factor activity"/>
    <property type="evidence" value="ECO:0007669"/>
    <property type="project" value="UniProtKB-KW"/>
</dbReference>
<dbReference type="InterPro" id="IPR047036">
    <property type="entry name" value="EF3_4HB_sf"/>
</dbReference>
<dbReference type="InterPro" id="IPR034085">
    <property type="entry name" value="TOG"/>
</dbReference>
<dbReference type="FunFam" id="3.40.50.300:FF:000193">
    <property type="entry name" value="Probable Elongation factor 3"/>
    <property type="match status" value="1"/>
</dbReference>
<dbReference type="InterPro" id="IPR050611">
    <property type="entry name" value="ABCF"/>
</dbReference>
<sequence>MSSNMAPAATGVSAGVPATVPANAKGLKNSDAAAAAATDNTAIEKKEVKIEADRLLSSADKEAVQELVNLVKVEGPDALTNLGIGAVIQKGLSDKKNASAREGACALISSLCEQGVGHEVEPFLIEKELNSIVEAMGDKEKTVREAAQDALRNFVQIMSHWAVPQVLSVLLNQARTAGKWQVKTGCVATIEELVVAAPDRMAAAMPDIIPVMSEIIWDTKSDVQKASRAALKKLCNLISNKDIERFIPALINSLIHPVEEVPKTIQLLGATTFVSEVDSPTLALMAPLLSRGLSERATPIKRKVAVIIDNMAKLVDNERTVRPFLPKLLPGLIKMETTMADPEARGVVQRAIKTLRQIGQVEGDGSEVKPLDDVDIKQSASKLDEVLAKANIKGNKTTIAYIAQLVTNLANARNFEGTEWDTTLVPYLSLLKTADVEASKKVTKEMLQALAKATGDEAEILEDEEEGEDLCNCQFSLAYGAKILLNTATLRLKRGHRYGLCGRNGSGKSTLMRAIQNGQVEGFPSPEEVRTWYVEHDLDGSEGEISILDFIVADKRLNVQREEASATLLEMGFDAGKQAGPIASLSGGWKMKLALARAVLFKADILLLDEPTNHLDVVNIKWIQDYLTGQNATCIIVSHDSKFLNDVCTDILYLNRFKVKRYPGTLDNFVKRVPEAKSYIELTSGEDYSFKLPDPPLLDGVKTKEKSLAKMRNVWFQYPGTPEPQLKGVTMQLSLSSRVAVLGPNGSGKSTLVKLLVGDTEPKSGEVWKHPNLVIGYVAQHAFHHIDQHLDKTPLEYMLWRYQTGEDLEEMMKGSRQLTDADKEKMKNGEVVVVEGVKRIIEELVSRKKLKNSFQYEVSFKNYSSADNQWLSRDELISRGFEKKVMAIDSKVAQELGMNRPLVKKEIESHFALLGLEPEFTSHSHMRGLSGGQKVKVVLAAATWRRPHVIVLDEPTNFLDRESLAALIASLKDFQGGVAFITHSLELAESAATERWKMADGTLEASGANWVEGQGSGPRIDQKNEEEEDQFDAMGNKIVAAKKKKKESASDKRKAKKDRMARRKRGEEVLTDEDDL</sequence>
<dbReference type="GO" id="GO:0005829">
    <property type="term" value="C:cytosol"/>
    <property type="evidence" value="ECO:0007669"/>
    <property type="project" value="UniProtKB-SubCell"/>
</dbReference>
<dbReference type="PROSITE" id="PS50893">
    <property type="entry name" value="ABC_TRANSPORTER_2"/>
    <property type="match status" value="2"/>
</dbReference>
<comment type="catalytic activity">
    <reaction evidence="12">
        <text>ATP + H2O = ADP + phosphate + H(+)</text>
        <dbReference type="Rhea" id="RHEA:13065"/>
        <dbReference type="ChEBI" id="CHEBI:15377"/>
        <dbReference type="ChEBI" id="CHEBI:15378"/>
        <dbReference type="ChEBI" id="CHEBI:30616"/>
        <dbReference type="ChEBI" id="CHEBI:43474"/>
        <dbReference type="ChEBI" id="CHEBI:456216"/>
    </reaction>
</comment>
<dbReference type="SMART" id="SM01349">
    <property type="entry name" value="TOG"/>
    <property type="match status" value="1"/>
</dbReference>
<dbReference type="Pfam" id="PF24984">
    <property type="entry name" value="HEAT_EF3_GNC1"/>
    <property type="match status" value="1"/>
</dbReference>
<evidence type="ECO:0000256" key="7">
    <source>
        <dbReference type="ARBA" id="ARBA00022768"/>
    </source>
</evidence>
<evidence type="ECO:0000256" key="14">
    <source>
        <dbReference type="ARBA" id="ARBA00050045"/>
    </source>
</evidence>
<evidence type="ECO:0000256" key="8">
    <source>
        <dbReference type="ARBA" id="ARBA00022801"/>
    </source>
</evidence>
<feature type="domain" description="ABC transporter" evidence="17">
    <location>
        <begin position="465"/>
        <end position="682"/>
    </location>
</feature>
<comment type="similarity">
    <text evidence="3">Belongs to the ABC transporter superfamily. ABCF family. EF3 subfamily.</text>
</comment>
<evidence type="ECO:0000256" key="12">
    <source>
        <dbReference type="ARBA" id="ARBA00049360"/>
    </source>
</evidence>
<dbReference type="InParanoid" id="A0A316VFF9"/>
<comment type="pathway">
    <text evidence="2">Protein biosynthesis; polypeptide chain elongation.</text>
</comment>
<keyword evidence="7 18" id="KW-0251">Elongation factor</keyword>
<feature type="domain" description="ABC transporter" evidence="17">
    <location>
        <begin position="709"/>
        <end position="1025"/>
    </location>
</feature>
<dbReference type="PROSITE" id="PS00211">
    <property type="entry name" value="ABC_TRANSPORTER_1"/>
    <property type="match status" value="2"/>
</dbReference>
<dbReference type="SUPFAM" id="SSF54160">
    <property type="entry name" value="Chromo domain-like"/>
    <property type="match status" value="1"/>
</dbReference>